<comment type="pathway">
    <text evidence="4">Cofactor biosynthesis; thiamine diphosphate biosynthesis; 4-amino-2-methyl-5-diphosphomethylpyrimidine from 5-amino-1-(5-phospho-D-ribosyl)imidazole: step 3/3.</text>
</comment>
<dbReference type="InterPro" id="IPR029056">
    <property type="entry name" value="Ribokinase-like"/>
</dbReference>
<dbReference type="GO" id="GO:0008902">
    <property type="term" value="F:hydroxymethylpyrimidine kinase activity"/>
    <property type="evidence" value="ECO:0007669"/>
    <property type="project" value="UniProtKB-EC"/>
</dbReference>
<dbReference type="InterPro" id="IPR002173">
    <property type="entry name" value="Carboh/pur_kinase_PfkB_CS"/>
</dbReference>
<dbReference type="PANTHER" id="PTHR20858">
    <property type="entry name" value="PHOSPHOMETHYLPYRIMIDINE KINASE"/>
    <property type="match status" value="1"/>
</dbReference>
<evidence type="ECO:0000256" key="5">
    <source>
        <dbReference type="ARBA" id="ARBA00022679"/>
    </source>
</evidence>
<dbReference type="InterPro" id="IPR004399">
    <property type="entry name" value="HMP/HMP-P_kinase_dom"/>
</dbReference>
<evidence type="ECO:0000256" key="7">
    <source>
        <dbReference type="ARBA" id="ARBA00022777"/>
    </source>
</evidence>
<proteinExistence type="predicted"/>
<dbReference type="STRING" id="260086.SAMN05216207_1001340"/>
<dbReference type="SUPFAM" id="SSF53613">
    <property type="entry name" value="Ribokinase-like"/>
    <property type="match status" value="1"/>
</dbReference>
<dbReference type="FunFam" id="3.40.1190.20:FF:000003">
    <property type="entry name" value="Phosphomethylpyrimidine kinase ThiD"/>
    <property type="match status" value="1"/>
</dbReference>
<dbReference type="OrthoDB" id="34166at2"/>
<dbReference type="Gene3D" id="3.40.1190.20">
    <property type="match status" value="1"/>
</dbReference>
<evidence type="ECO:0000313" key="12">
    <source>
        <dbReference type="Proteomes" id="UP000199614"/>
    </source>
</evidence>
<evidence type="ECO:0000256" key="8">
    <source>
        <dbReference type="ARBA" id="ARBA00022840"/>
    </source>
</evidence>
<evidence type="ECO:0000256" key="6">
    <source>
        <dbReference type="ARBA" id="ARBA00022741"/>
    </source>
</evidence>
<gene>
    <name evidence="11" type="ORF">SAMN05216207_1001340</name>
</gene>
<keyword evidence="9" id="KW-0784">Thiamine biosynthesis</keyword>
<comment type="catalytic activity">
    <reaction evidence="1">
        <text>4-amino-5-hydroxymethyl-2-methylpyrimidine + ATP = 4-amino-2-methyl-5-(phosphooxymethyl)pyrimidine + ADP + H(+)</text>
        <dbReference type="Rhea" id="RHEA:23096"/>
        <dbReference type="ChEBI" id="CHEBI:15378"/>
        <dbReference type="ChEBI" id="CHEBI:16892"/>
        <dbReference type="ChEBI" id="CHEBI:30616"/>
        <dbReference type="ChEBI" id="CHEBI:58354"/>
        <dbReference type="ChEBI" id="CHEBI:456216"/>
        <dbReference type="EC" id="2.7.1.49"/>
    </reaction>
</comment>
<evidence type="ECO:0000256" key="3">
    <source>
        <dbReference type="ARBA" id="ARBA00003848"/>
    </source>
</evidence>
<protein>
    <submittedName>
        <fullName evidence="11">Hydroxymethylpyrimidine/phosphomethylpyrimidine kinase</fullName>
    </submittedName>
</protein>
<evidence type="ECO:0000256" key="1">
    <source>
        <dbReference type="ARBA" id="ARBA00000151"/>
    </source>
</evidence>
<dbReference type="CDD" id="cd01169">
    <property type="entry name" value="HMPP_kinase"/>
    <property type="match status" value="1"/>
</dbReference>
<dbReference type="GO" id="GO:0008972">
    <property type="term" value="F:phosphomethylpyrimidine kinase activity"/>
    <property type="evidence" value="ECO:0007669"/>
    <property type="project" value="UniProtKB-EC"/>
</dbReference>
<keyword evidence="6" id="KW-0547">Nucleotide-binding</keyword>
<dbReference type="PROSITE" id="PS00584">
    <property type="entry name" value="PFKB_KINASES_2"/>
    <property type="match status" value="1"/>
</dbReference>
<reference evidence="11 12" key="1">
    <citation type="submission" date="2016-10" db="EMBL/GenBank/DDBJ databases">
        <authorList>
            <person name="de Groot N.N."/>
        </authorList>
    </citation>
    <scope>NUCLEOTIDE SEQUENCE [LARGE SCALE GENOMIC DNA]</scope>
    <source>
        <strain evidence="11 12">CGMCC 4.1877</strain>
    </source>
</reference>
<evidence type="ECO:0000256" key="9">
    <source>
        <dbReference type="ARBA" id="ARBA00022977"/>
    </source>
</evidence>
<dbReference type="Pfam" id="PF08543">
    <property type="entry name" value="Phos_pyr_kin"/>
    <property type="match status" value="1"/>
</dbReference>
<dbReference type="RefSeq" id="WP_093336054.1">
    <property type="nucleotide sequence ID" value="NZ_FOUY01000001.1"/>
</dbReference>
<dbReference type="AlphaFoldDB" id="A0A1I4SAW8"/>
<name>A0A1I4SAW8_PSUAM</name>
<keyword evidence="7 11" id="KW-0418">Kinase</keyword>
<accession>A0A1I4SAW8</accession>
<dbReference type="GO" id="GO:0005524">
    <property type="term" value="F:ATP binding"/>
    <property type="evidence" value="ECO:0007669"/>
    <property type="project" value="UniProtKB-KW"/>
</dbReference>
<dbReference type="Proteomes" id="UP000199614">
    <property type="component" value="Unassembled WGS sequence"/>
</dbReference>
<dbReference type="PANTHER" id="PTHR20858:SF17">
    <property type="entry name" value="HYDROXYMETHYLPYRIMIDINE_PHOSPHOMETHYLPYRIMIDINE KINASE THI20-RELATED"/>
    <property type="match status" value="1"/>
</dbReference>
<evidence type="ECO:0000256" key="2">
    <source>
        <dbReference type="ARBA" id="ARBA00000565"/>
    </source>
</evidence>
<dbReference type="GO" id="GO:0009228">
    <property type="term" value="P:thiamine biosynthetic process"/>
    <property type="evidence" value="ECO:0007669"/>
    <property type="project" value="UniProtKB-KW"/>
</dbReference>
<comment type="catalytic activity">
    <reaction evidence="2">
        <text>4-amino-2-methyl-5-(phosphooxymethyl)pyrimidine + ATP = 4-amino-2-methyl-5-(diphosphooxymethyl)pyrimidine + ADP</text>
        <dbReference type="Rhea" id="RHEA:19893"/>
        <dbReference type="ChEBI" id="CHEBI:30616"/>
        <dbReference type="ChEBI" id="CHEBI:57841"/>
        <dbReference type="ChEBI" id="CHEBI:58354"/>
        <dbReference type="ChEBI" id="CHEBI:456216"/>
        <dbReference type="EC" id="2.7.4.7"/>
    </reaction>
</comment>
<comment type="function">
    <text evidence="3">Catalyzes the phosphorylation of hydroxymethylpyrimidine phosphate (HMP-P) to HMP-PP, and of HMP to HMP-P.</text>
</comment>
<evidence type="ECO:0000259" key="10">
    <source>
        <dbReference type="Pfam" id="PF08543"/>
    </source>
</evidence>
<evidence type="ECO:0000313" key="11">
    <source>
        <dbReference type="EMBL" id="SFM61622.1"/>
    </source>
</evidence>
<organism evidence="11 12">
    <name type="scientific">Pseudonocardia ammonioxydans</name>
    <dbReference type="NCBI Taxonomy" id="260086"/>
    <lineage>
        <taxon>Bacteria</taxon>
        <taxon>Bacillati</taxon>
        <taxon>Actinomycetota</taxon>
        <taxon>Actinomycetes</taxon>
        <taxon>Pseudonocardiales</taxon>
        <taxon>Pseudonocardiaceae</taxon>
        <taxon>Pseudonocardia</taxon>
    </lineage>
</organism>
<keyword evidence="12" id="KW-1185">Reference proteome</keyword>
<feature type="domain" description="Pyridoxamine kinase/Phosphomethylpyrimidine kinase" evidence="10">
    <location>
        <begin position="20"/>
        <end position="273"/>
    </location>
</feature>
<evidence type="ECO:0000256" key="4">
    <source>
        <dbReference type="ARBA" id="ARBA00004769"/>
    </source>
</evidence>
<sequence>MPDPTVGTTPPRVMTIAGTDSGGGAGIAADLRAFAACGVHGCLAVCAVTVQNTVGVTGVHTIGVDTIAGQIGTVASDIGLQAAKTGMLANAEIIAAVAAACDDNGIGVGRATPLVVDPVAASMHGDPLLATEALDAYRYTLFPRATVVTPNLDEIRLLVGHDVRDRDGQYAAATALHALGPRAVLVKGGHLPDGAGGADGCLDLLHDGETFVELPGPRFDTGNTHGGGDSLAAAIASGLARGLSLTDAVRFGKRYIVESVRHSYPLGAGHGPVSPLWAVRPWWDEPAP</sequence>
<keyword evidence="5" id="KW-0808">Transferase</keyword>
<dbReference type="EMBL" id="FOUY01000001">
    <property type="protein sequence ID" value="SFM61622.1"/>
    <property type="molecule type" value="Genomic_DNA"/>
</dbReference>
<dbReference type="GO" id="GO:0009229">
    <property type="term" value="P:thiamine diphosphate biosynthetic process"/>
    <property type="evidence" value="ECO:0007669"/>
    <property type="project" value="UniProtKB-UniPathway"/>
</dbReference>
<dbReference type="InterPro" id="IPR013749">
    <property type="entry name" value="PM/HMP-P_kinase-1"/>
</dbReference>
<dbReference type="GO" id="GO:0005829">
    <property type="term" value="C:cytosol"/>
    <property type="evidence" value="ECO:0007669"/>
    <property type="project" value="TreeGrafter"/>
</dbReference>
<dbReference type="NCBIfam" id="TIGR00097">
    <property type="entry name" value="HMP-P_kinase"/>
    <property type="match status" value="1"/>
</dbReference>
<keyword evidence="8" id="KW-0067">ATP-binding</keyword>
<dbReference type="UniPathway" id="UPA00060">
    <property type="reaction ID" value="UER00138"/>
</dbReference>